<dbReference type="AlphaFoldDB" id="A0A2J6QNH5"/>
<feature type="region of interest" description="Disordered" evidence="1">
    <location>
        <begin position="519"/>
        <end position="540"/>
    </location>
</feature>
<dbReference type="PANTHER" id="PTHR46082:SF11">
    <property type="entry name" value="AAA+ ATPASE DOMAIN-CONTAINING PROTEIN-RELATED"/>
    <property type="match status" value="1"/>
</dbReference>
<dbReference type="InterPro" id="IPR035994">
    <property type="entry name" value="Nucleoside_phosphorylase_sf"/>
</dbReference>
<evidence type="ECO:0000256" key="1">
    <source>
        <dbReference type="SAM" id="MobiDB-lite"/>
    </source>
</evidence>
<feature type="compositionally biased region" description="Basic and acidic residues" evidence="1">
    <location>
        <begin position="636"/>
        <end position="654"/>
    </location>
</feature>
<sequence>MWSYRPHFFRCRISTLCNNPQQQLPNIGMDLLDNYFRRPVDVFPTILIWAPFVGCVNDKPDCCPWPVVTRVSVTTATTSVIAPSTRTVFLSQTTTFSSGSLSGSVSVISSNAPPSPGTSLPPSQSSTPISASALIRAIFPVAASQAQAKLSICPQDYHRVSSSCCPIGYTLYTSAIAGITPCYSPLSSTLNVTPPPGTTLDPTIVPAGTSTSDSTGALSLSTTLSTTVSAPQTSISVINNVYLADPFPVQPPAGPSVSRGDIAAIVLSCLGGAAGTIASWWLWRRRRASSGFQKHGYTIAWIAPLEVDALAARNMLDHHHDAVEFPASRGVDHIYTVGDIKRHNVVIATFPSGHSTGPGAAGDLARDIIAKFPDILFTLVVGVAGGIPDFSQSTPRDICRGDVLVAQGEEGGPAIISYSLGTETATHLVPTKTTVKVFGSVIGIMKRAGIDQWNLTSPNSFRQYYHSLLAKDARNNTTFQDPGQGRDILLAGPQGFNGGIPNPLPARPQSWRNYDRIQAGSQAGSSSNTQNPASIPRVPRADNERVKVWYGRLGSGEDLRDNPQRRRQLKQDYDIIGLETGATSVMDSLERVGVIRGVCDYADGQQAREWQPFAAATAAAFAKALLYTIKPDKKLNRTKEQRNQPDRDEEKDSPTVEVVLLPTPKISLKFSLRSLLDIFKKPR</sequence>
<feature type="compositionally biased region" description="Polar residues" evidence="1">
    <location>
        <begin position="519"/>
        <end position="533"/>
    </location>
</feature>
<accession>A0A2J6QNH5</accession>
<proteinExistence type="predicted"/>
<reference evidence="2 3" key="1">
    <citation type="submission" date="2016-05" db="EMBL/GenBank/DDBJ databases">
        <title>A degradative enzymes factory behind the ericoid mycorrhizal symbiosis.</title>
        <authorList>
            <consortium name="DOE Joint Genome Institute"/>
            <person name="Martino E."/>
            <person name="Morin E."/>
            <person name="Grelet G."/>
            <person name="Kuo A."/>
            <person name="Kohler A."/>
            <person name="Daghino S."/>
            <person name="Barry K."/>
            <person name="Choi C."/>
            <person name="Cichocki N."/>
            <person name="Clum A."/>
            <person name="Copeland A."/>
            <person name="Hainaut M."/>
            <person name="Haridas S."/>
            <person name="Labutti K."/>
            <person name="Lindquist E."/>
            <person name="Lipzen A."/>
            <person name="Khouja H.-R."/>
            <person name="Murat C."/>
            <person name="Ohm R."/>
            <person name="Olson A."/>
            <person name="Spatafora J."/>
            <person name="Veneault-Fourrey C."/>
            <person name="Henrissat B."/>
            <person name="Grigoriev I."/>
            <person name="Martin F."/>
            <person name="Perotto S."/>
        </authorList>
    </citation>
    <scope>NUCLEOTIDE SEQUENCE [LARGE SCALE GENOMIC DNA]</scope>
    <source>
        <strain evidence="2 3">UAMH 7357</strain>
    </source>
</reference>
<gene>
    <name evidence="2" type="ORF">NA56DRAFT_684283</name>
</gene>
<organism evidence="2 3">
    <name type="scientific">Hyaloscypha hepaticicola</name>
    <dbReference type="NCBI Taxonomy" id="2082293"/>
    <lineage>
        <taxon>Eukaryota</taxon>
        <taxon>Fungi</taxon>
        <taxon>Dikarya</taxon>
        <taxon>Ascomycota</taxon>
        <taxon>Pezizomycotina</taxon>
        <taxon>Leotiomycetes</taxon>
        <taxon>Helotiales</taxon>
        <taxon>Hyaloscyphaceae</taxon>
        <taxon>Hyaloscypha</taxon>
    </lineage>
</organism>
<protein>
    <recommendedName>
        <fullName evidence="4">Nucleoside phosphorylase domain-containing protein</fullName>
    </recommendedName>
</protein>
<feature type="region of interest" description="Disordered" evidence="1">
    <location>
        <begin position="636"/>
        <end position="655"/>
    </location>
</feature>
<dbReference type="Gene3D" id="3.40.50.1580">
    <property type="entry name" value="Nucleoside phosphorylase domain"/>
    <property type="match status" value="1"/>
</dbReference>
<dbReference type="GO" id="GO:0009116">
    <property type="term" value="P:nucleoside metabolic process"/>
    <property type="evidence" value="ECO:0007669"/>
    <property type="project" value="InterPro"/>
</dbReference>
<name>A0A2J6QNH5_9HELO</name>
<dbReference type="OrthoDB" id="20872at2759"/>
<dbReference type="SUPFAM" id="SSF53167">
    <property type="entry name" value="Purine and uridine phosphorylases"/>
    <property type="match status" value="1"/>
</dbReference>
<evidence type="ECO:0000313" key="2">
    <source>
        <dbReference type="EMBL" id="PMD27816.1"/>
    </source>
</evidence>
<dbReference type="STRING" id="1745343.A0A2J6QNH5"/>
<dbReference type="EMBL" id="KZ613465">
    <property type="protein sequence ID" value="PMD27816.1"/>
    <property type="molecule type" value="Genomic_DNA"/>
</dbReference>
<keyword evidence="3" id="KW-1185">Reference proteome</keyword>
<dbReference type="InterPro" id="IPR053137">
    <property type="entry name" value="NLR-like"/>
</dbReference>
<dbReference type="GO" id="GO:0003824">
    <property type="term" value="F:catalytic activity"/>
    <property type="evidence" value="ECO:0007669"/>
    <property type="project" value="InterPro"/>
</dbReference>
<dbReference type="PANTHER" id="PTHR46082">
    <property type="entry name" value="ATP/GTP-BINDING PROTEIN-RELATED"/>
    <property type="match status" value="1"/>
</dbReference>
<dbReference type="Proteomes" id="UP000235672">
    <property type="component" value="Unassembled WGS sequence"/>
</dbReference>
<evidence type="ECO:0008006" key="4">
    <source>
        <dbReference type="Google" id="ProtNLM"/>
    </source>
</evidence>
<evidence type="ECO:0000313" key="3">
    <source>
        <dbReference type="Proteomes" id="UP000235672"/>
    </source>
</evidence>